<dbReference type="GO" id="GO:0005886">
    <property type="term" value="C:plasma membrane"/>
    <property type="evidence" value="ECO:0007669"/>
    <property type="project" value="TreeGrafter"/>
</dbReference>
<keyword evidence="2" id="KW-1185">Reference proteome</keyword>
<dbReference type="Proteomes" id="UP000887565">
    <property type="component" value="Unplaced"/>
</dbReference>
<feature type="region of interest" description="Disordered" evidence="1">
    <location>
        <begin position="129"/>
        <end position="151"/>
    </location>
</feature>
<dbReference type="Gene3D" id="3.40.50.1820">
    <property type="entry name" value="alpha/beta hydrolase"/>
    <property type="match status" value="1"/>
</dbReference>
<dbReference type="GO" id="GO:0008474">
    <property type="term" value="F:palmitoyl-(protein) hydrolase activity"/>
    <property type="evidence" value="ECO:0007669"/>
    <property type="project" value="TreeGrafter"/>
</dbReference>
<dbReference type="GO" id="GO:0010008">
    <property type="term" value="C:endosome membrane"/>
    <property type="evidence" value="ECO:0007669"/>
    <property type="project" value="TreeGrafter"/>
</dbReference>
<dbReference type="InterPro" id="IPR029058">
    <property type="entry name" value="AB_hydrolase_fold"/>
</dbReference>
<dbReference type="PANTHER" id="PTHR12277:SF81">
    <property type="entry name" value="PROTEIN ABHD13"/>
    <property type="match status" value="1"/>
</dbReference>
<proteinExistence type="predicted"/>
<name>A0A915K967_ROMCU</name>
<evidence type="ECO:0000256" key="1">
    <source>
        <dbReference type="SAM" id="MobiDB-lite"/>
    </source>
</evidence>
<evidence type="ECO:0000313" key="2">
    <source>
        <dbReference type="Proteomes" id="UP000887565"/>
    </source>
</evidence>
<accession>A0A915K967</accession>
<organism evidence="2 3">
    <name type="scientific">Romanomermis culicivorax</name>
    <name type="common">Nematode worm</name>
    <dbReference type="NCBI Taxonomy" id="13658"/>
    <lineage>
        <taxon>Eukaryota</taxon>
        <taxon>Metazoa</taxon>
        <taxon>Ecdysozoa</taxon>
        <taxon>Nematoda</taxon>
        <taxon>Enoplea</taxon>
        <taxon>Dorylaimia</taxon>
        <taxon>Mermithida</taxon>
        <taxon>Mermithoidea</taxon>
        <taxon>Mermithidae</taxon>
        <taxon>Romanomermis</taxon>
    </lineage>
</organism>
<dbReference type="OMA" id="ACKVATR"/>
<dbReference type="AlphaFoldDB" id="A0A915K967"/>
<dbReference type="PANTHER" id="PTHR12277">
    <property type="entry name" value="ALPHA/BETA HYDROLASE DOMAIN-CONTAINING PROTEIN"/>
    <property type="match status" value="1"/>
</dbReference>
<dbReference type="WBParaSite" id="nRc.2.0.1.t34427-RA">
    <property type="protein sequence ID" value="nRc.2.0.1.t34427-RA"/>
    <property type="gene ID" value="nRc.2.0.1.g34427"/>
</dbReference>
<sequence length="458" mass="50624">MKTAHSSKVVFIDQPAFNQQQQPPSPPPVAKGGAVTDVSRHAASIALSSLSPVKTVTEAVKAIAGDPETASPESSLLYELKYKRKKPKRFLRRILFFFCDILHCCCYVPCPPCPGTIVRKLAFRPPKSSYTFERRNPEKSTPSHHKPASPVAHDFTYNPGCERIFLVRCVTMQEMAKKLKEVDAYFIKANHTKHLASFRLKSIGTKKPLFLILHCHSNTVDIGMQIIYASYLAWRLACDVFEFDYSGYGKQGGISSGSSTEKNIILDVMAVYKFLTVQMNIAPNRIVVLGTGLGAYPAIHLAAHAPVRGLILESLLMSACRFTSGCAGGCVACCDHLNSGPNASLIKCPTLVIHGAQDELIDLNHAEQLFHLCHVLVPPLIIPNGDHYNMCLFRSYWNRLEIFIEKEMKGGGPLPFKSSCSLGCPEMHDENELLSPMHTPLSWPEEITTEKVPLSSIS</sequence>
<reference evidence="3" key="1">
    <citation type="submission" date="2022-11" db="UniProtKB">
        <authorList>
            <consortium name="WormBaseParasite"/>
        </authorList>
    </citation>
    <scope>IDENTIFICATION</scope>
</reference>
<dbReference type="SUPFAM" id="SSF53474">
    <property type="entry name" value="alpha/beta-Hydrolases"/>
    <property type="match status" value="1"/>
</dbReference>
<evidence type="ECO:0000313" key="3">
    <source>
        <dbReference type="WBParaSite" id="nRc.2.0.1.t34427-RA"/>
    </source>
</evidence>
<protein>
    <submittedName>
        <fullName evidence="3">Uncharacterized protein</fullName>
    </submittedName>
</protein>